<dbReference type="KEGG" id="gbn:GEOBRER4_22280"/>
<evidence type="ECO:0000313" key="1">
    <source>
        <dbReference type="EMBL" id="BCG47478.1"/>
    </source>
</evidence>
<proteinExistence type="predicted"/>
<dbReference type="RefSeq" id="WP_185242377.1">
    <property type="nucleotide sequence ID" value="NZ_AP023213.1"/>
</dbReference>
<dbReference type="AlphaFoldDB" id="A0A6S6M1H8"/>
<dbReference type="EMBL" id="AP023213">
    <property type="protein sequence ID" value="BCG47478.1"/>
    <property type="molecule type" value="Genomic_DNA"/>
</dbReference>
<dbReference type="Proteomes" id="UP000515472">
    <property type="component" value="Chromosome"/>
</dbReference>
<sequence>MTQEQKSRDREDLRCRTQHINDNFSSCLTEEKRCRCNHAFLFGDDYLCTHPKHREFE</sequence>
<keyword evidence="2" id="KW-1185">Reference proteome</keyword>
<protein>
    <submittedName>
        <fullName evidence="1">Uncharacterized protein</fullName>
    </submittedName>
</protein>
<organism evidence="1 2">
    <name type="scientific">Citrifermentans bremense</name>
    <dbReference type="NCBI Taxonomy" id="60035"/>
    <lineage>
        <taxon>Bacteria</taxon>
        <taxon>Pseudomonadati</taxon>
        <taxon>Thermodesulfobacteriota</taxon>
        <taxon>Desulfuromonadia</taxon>
        <taxon>Geobacterales</taxon>
        <taxon>Geobacteraceae</taxon>
        <taxon>Citrifermentans</taxon>
    </lineage>
</organism>
<accession>A0A6S6M1H8</accession>
<evidence type="ECO:0000313" key="2">
    <source>
        <dbReference type="Proteomes" id="UP000515472"/>
    </source>
</evidence>
<name>A0A6S6M1H8_9BACT</name>
<gene>
    <name evidence="1" type="ORF">GEOBRER4_n2313</name>
</gene>
<reference evidence="1 2" key="1">
    <citation type="submission" date="2020-06" db="EMBL/GenBank/DDBJ databases">
        <title>Interaction of electrochemicaly active bacteria, Geobacter bremensis R4 on different carbon anode.</title>
        <authorList>
            <person name="Meng L."/>
            <person name="Yoshida N."/>
        </authorList>
    </citation>
    <scope>NUCLEOTIDE SEQUENCE [LARGE SCALE GENOMIC DNA]</scope>
    <source>
        <strain evidence="1 2">R4</strain>
    </source>
</reference>